<evidence type="ECO:0000313" key="5">
    <source>
        <dbReference type="Proteomes" id="UP000444316"/>
    </source>
</evidence>
<dbReference type="PANTHER" id="PTHR37299:SF1">
    <property type="entry name" value="STAGE 0 SPORULATION PROTEIN A HOMOLOG"/>
    <property type="match status" value="1"/>
</dbReference>
<dbReference type="AlphaFoldDB" id="A0A845I4V4"/>
<dbReference type="InterPro" id="IPR007492">
    <property type="entry name" value="LytTR_DNA-bd_dom"/>
</dbReference>
<name>A0A845I4V4_9BURK</name>
<keyword evidence="5" id="KW-1185">Reference proteome</keyword>
<dbReference type="Pfam" id="PF04397">
    <property type="entry name" value="LytTR"/>
    <property type="match status" value="1"/>
</dbReference>
<feature type="modified residue" description="4-aspartylphosphate" evidence="1">
    <location>
        <position position="54"/>
    </location>
</feature>
<dbReference type="Proteomes" id="UP000444316">
    <property type="component" value="Unassembled WGS sequence"/>
</dbReference>
<dbReference type="GO" id="GO:0000156">
    <property type="term" value="F:phosphorelay response regulator activity"/>
    <property type="evidence" value="ECO:0007669"/>
    <property type="project" value="InterPro"/>
</dbReference>
<dbReference type="Gene3D" id="3.40.50.2300">
    <property type="match status" value="1"/>
</dbReference>
<evidence type="ECO:0000259" key="2">
    <source>
        <dbReference type="PROSITE" id="PS50110"/>
    </source>
</evidence>
<keyword evidence="1" id="KW-0597">Phosphoprotein</keyword>
<dbReference type="SMART" id="SM00850">
    <property type="entry name" value="LytTR"/>
    <property type="match status" value="1"/>
</dbReference>
<dbReference type="PROSITE" id="PS50110">
    <property type="entry name" value="RESPONSE_REGULATORY"/>
    <property type="match status" value="1"/>
</dbReference>
<dbReference type="PANTHER" id="PTHR37299">
    <property type="entry name" value="TRANSCRIPTIONAL REGULATOR-RELATED"/>
    <property type="match status" value="1"/>
</dbReference>
<sequence>MRVVLIDDERLARDEMRRLLGRSRIACHIVAEAASVAQGVQAIASHAPDLVLLDIQLPDGSGFDLLAALERVPAVIFTSAYDHYALRAFAVNALDYLLKPIEPERLEQALQKAAPATPAAGITASQDKVFLQDGERCWFVALEQIMLFESEGNYTRVYFDQQRPLMLRSLSQLEARLDPAQFIRTSRSQIVNLRCVAQITAAPSGGLTLVLHNQMRVQMSRRRSSAFKQGHRL</sequence>
<dbReference type="EMBL" id="WWCL01000003">
    <property type="protein sequence ID" value="MYN46028.1"/>
    <property type="molecule type" value="Genomic_DNA"/>
</dbReference>
<dbReference type="SUPFAM" id="SSF52172">
    <property type="entry name" value="CheY-like"/>
    <property type="match status" value="1"/>
</dbReference>
<evidence type="ECO:0000259" key="3">
    <source>
        <dbReference type="PROSITE" id="PS50930"/>
    </source>
</evidence>
<evidence type="ECO:0000256" key="1">
    <source>
        <dbReference type="PROSITE-ProRule" id="PRU00169"/>
    </source>
</evidence>
<proteinExistence type="predicted"/>
<reference evidence="4" key="1">
    <citation type="submission" date="2019-12" db="EMBL/GenBank/DDBJ databases">
        <title>Novel species isolated from a subtropical stream in China.</title>
        <authorList>
            <person name="Lu H."/>
        </authorList>
    </citation>
    <scope>NUCLEOTIDE SEQUENCE [LARGE SCALE GENOMIC DNA]</scope>
    <source>
        <strain evidence="4">FT93W</strain>
    </source>
</reference>
<protein>
    <submittedName>
        <fullName evidence="4">Response regulator</fullName>
    </submittedName>
</protein>
<organism evidence="4 5">
    <name type="scientific">Duganella fentianensis</name>
    <dbReference type="NCBI Taxonomy" id="2692177"/>
    <lineage>
        <taxon>Bacteria</taxon>
        <taxon>Pseudomonadati</taxon>
        <taxon>Pseudomonadota</taxon>
        <taxon>Betaproteobacteria</taxon>
        <taxon>Burkholderiales</taxon>
        <taxon>Oxalobacteraceae</taxon>
        <taxon>Telluria group</taxon>
        <taxon>Duganella</taxon>
    </lineage>
</organism>
<accession>A0A845I4V4</accession>
<dbReference type="PROSITE" id="PS50930">
    <property type="entry name" value="HTH_LYTTR"/>
    <property type="match status" value="1"/>
</dbReference>
<gene>
    <name evidence="4" type="ORF">GTP23_13310</name>
</gene>
<dbReference type="SMART" id="SM00448">
    <property type="entry name" value="REC"/>
    <property type="match status" value="1"/>
</dbReference>
<evidence type="ECO:0000313" key="4">
    <source>
        <dbReference type="EMBL" id="MYN46028.1"/>
    </source>
</evidence>
<feature type="domain" description="Response regulatory" evidence="2">
    <location>
        <begin position="2"/>
        <end position="114"/>
    </location>
</feature>
<dbReference type="InterPro" id="IPR001789">
    <property type="entry name" value="Sig_transdc_resp-reg_receiver"/>
</dbReference>
<feature type="domain" description="HTH LytTR-type" evidence="3">
    <location>
        <begin position="131"/>
        <end position="233"/>
    </location>
</feature>
<dbReference type="Pfam" id="PF00072">
    <property type="entry name" value="Response_reg"/>
    <property type="match status" value="1"/>
</dbReference>
<dbReference type="InterPro" id="IPR046947">
    <property type="entry name" value="LytR-like"/>
</dbReference>
<dbReference type="Gene3D" id="2.40.50.1020">
    <property type="entry name" value="LytTr DNA-binding domain"/>
    <property type="match status" value="1"/>
</dbReference>
<comment type="caution">
    <text evidence="4">The sequence shown here is derived from an EMBL/GenBank/DDBJ whole genome shotgun (WGS) entry which is preliminary data.</text>
</comment>
<dbReference type="GO" id="GO:0003677">
    <property type="term" value="F:DNA binding"/>
    <property type="evidence" value="ECO:0007669"/>
    <property type="project" value="InterPro"/>
</dbReference>
<dbReference type="InterPro" id="IPR011006">
    <property type="entry name" value="CheY-like_superfamily"/>
</dbReference>